<feature type="transmembrane region" description="Helical" evidence="1">
    <location>
        <begin position="206"/>
        <end position="229"/>
    </location>
</feature>
<accession>A0ABS9MPX4</accession>
<dbReference type="Pfam" id="PF01569">
    <property type="entry name" value="PAP2"/>
    <property type="match status" value="1"/>
</dbReference>
<dbReference type="Proteomes" id="UP001297600">
    <property type="component" value="Unassembled WGS sequence"/>
</dbReference>
<sequence length="280" mass="30312">MYSTMRLRPISPLQWAVWFLLPGAVLAWIVFATPHALDIALSSPFYFSDGFSLNRAPFMLFLHRVARVVPIGTAVLALVIVLRTLRARKASGGGFLDLKHLFYLLAAMLACVMLVKFLKTTTGVYCPVRVDVFGGEEPIASPTFSWSARPGHCWPSGFAGTGWCLFALYFAFRDRSALYAKRGVALALGVGLFCSVVQVIRGEHFFTHVLGTALIDWLVCASLYVLFFARDIIRAAVQKKSATAGSMTLSSFSSRKKIAAGQAAAAIGAAGVTSCRSGTK</sequence>
<feature type="transmembrane region" description="Helical" evidence="1">
    <location>
        <begin position="101"/>
        <end position="118"/>
    </location>
</feature>
<organism evidence="3 4">
    <name type="scientific">Mesosutterella porci</name>
    <dbReference type="NCBI Taxonomy" id="2915351"/>
    <lineage>
        <taxon>Bacteria</taxon>
        <taxon>Pseudomonadati</taxon>
        <taxon>Pseudomonadota</taxon>
        <taxon>Betaproteobacteria</taxon>
        <taxon>Burkholderiales</taxon>
        <taxon>Sutterellaceae</taxon>
        <taxon>Mesosutterella</taxon>
    </lineage>
</organism>
<gene>
    <name evidence="3" type="ORF">MAF45_04250</name>
</gene>
<dbReference type="InterPro" id="IPR000326">
    <property type="entry name" value="PAP2/HPO"/>
</dbReference>
<feature type="domain" description="Phosphatidic acid phosphatase type 2/haloperoxidase" evidence="2">
    <location>
        <begin position="101"/>
        <end position="230"/>
    </location>
</feature>
<feature type="transmembrane region" description="Helical" evidence="1">
    <location>
        <begin position="56"/>
        <end position="81"/>
    </location>
</feature>
<dbReference type="CDD" id="cd03396">
    <property type="entry name" value="PAP2_like_6"/>
    <property type="match status" value="1"/>
</dbReference>
<evidence type="ECO:0000256" key="1">
    <source>
        <dbReference type="SAM" id="Phobius"/>
    </source>
</evidence>
<dbReference type="RefSeq" id="WP_237978309.1">
    <property type="nucleotide sequence ID" value="NZ_JAKNCT010000004.1"/>
</dbReference>
<keyword evidence="1" id="KW-1133">Transmembrane helix</keyword>
<keyword evidence="1" id="KW-0812">Transmembrane</keyword>
<protein>
    <submittedName>
        <fullName evidence="3">Phosphatase PAP2 family protein</fullName>
    </submittedName>
</protein>
<feature type="transmembrane region" description="Helical" evidence="1">
    <location>
        <begin position="154"/>
        <end position="172"/>
    </location>
</feature>
<dbReference type="SUPFAM" id="SSF48317">
    <property type="entry name" value="Acid phosphatase/Vanadium-dependent haloperoxidase"/>
    <property type="match status" value="1"/>
</dbReference>
<evidence type="ECO:0000259" key="2">
    <source>
        <dbReference type="Pfam" id="PF01569"/>
    </source>
</evidence>
<keyword evidence="4" id="KW-1185">Reference proteome</keyword>
<feature type="transmembrane region" description="Helical" evidence="1">
    <location>
        <begin position="184"/>
        <end position="200"/>
    </location>
</feature>
<dbReference type="EMBL" id="JAKNCT010000004">
    <property type="protein sequence ID" value="MCG5030656.1"/>
    <property type="molecule type" value="Genomic_DNA"/>
</dbReference>
<keyword evidence="1" id="KW-0472">Membrane</keyword>
<comment type="caution">
    <text evidence="3">The sequence shown here is derived from an EMBL/GenBank/DDBJ whole genome shotgun (WGS) entry which is preliminary data.</text>
</comment>
<evidence type="ECO:0000313" key="3">
    <source>
        <dbReference type="EMBL" id="MCG5030656.1"/>
    </source>
</evidence>
<proteinExistence type="predicted"/>
<reference evidence="3 4" key="1">
    <citation type="submission" date="2022-02" db="EMBL/GenBank/DDBJ databases">
        <title>Mesosutterella porci, a novel member of the family Sutterellaceae from pig feces.</title>
        <authorList>
            <person name="Wylensek D."/>
            <person name="Clavel T."/>
        </authorList>
    </citation>
    <scope>NUCLEOTIDE SEQUENCE [LARGE SCALE GENOMIC DNA]</scope>
    <source>
        <strain evidence="4">oilRF-744-wt-GAM-9</strain>
    </source>
</reference>
<dbReference type="InterPro" id="IPR036938">
    <property type="entry name" value="PAP2/HPO_sf"/>
</dbReference>
<name>A0ABS9MPX4_9BURK</name>
<evidence type="ECO:0000313" key="4">
    <source>
        <dbReference type="Proteomes" id="UP001297600"/>
    </source>
</evidence>